<dbReference type="InterPro" id="IPR002654">
    <property type="entry name" value="Glyco_trans_25"/>
</dbReference>
<sequence>MDLNRFMSDESFTLDHDLFEKIIYINLKNRTDRNKNILAKLTEMEIPYDKIIRFEAIETDLGYIGCAQSHAAVMNMVIENSWGTVLVIEDDTDFYTDPEHIKQANTFLSRLKEKNWDVALLGGNYFCVYYHEPECCLFNLMMSFCANAYIVNQHYADKMLSIFNESVYLISETGVPDESKGIDAHWCNFMKDDNWYGLYPCIAYQAKGISNIRKGYTDYEYLFNKPLSELEFHDKE</sequence>
<dbReference type="GO" id="GO:0016740">
    <property type="term" value="F:transferase activity"/>
    <property type="evidence" value="ECO:0007669"/>
    <property type="project" value="UniProtKB-KW"/>
</dbReference>
<name>A0A5M9R528_9GAMM</name>
<evidence type="ECO:0000259" key="1">
    <source>
        <dbReference type="Pfam" id="PF01755"/>
    </source>
</evidence>
<proteinExistence type="predicted"/>
<evidence type="ECO:0000313" key="3">
    <source>
        <dbReference type="Proteomes" id="UP000322181"/>
    </source>
</evidence>
<protein>
    <submittedName>
        <fullName evidence="2">Glycosyltransferase</fullName>
    </submittedName>
</protein>
<dbReference type="AlphaFoldDB" id="A0A5M9R528"/>
<gene>
    <name evidence="2" type="ORF">F4V73_11880</name>
</gene>
<comment type="caution">
    <text evidence="2">The sequence shown here is derived from an EMBL/GenBank/DDBJ whole genome shotgun (WGS) entry which is preliminary data.</text>
</comment>
<feature type="domain" description="Glycosyl transferase family 25" evidence="1">
    <location>
        <begin position="61"/>
        <end position="165"/>
    </location>
</feature>
<accession>A0A5M9R528</accession>
<evidence type="ECO:0000313" key="2">
    <source>
        <dbReference type="EMBL" id="KAA8715651.1"/>
    </source>
</evidence>
<reference evidence="2 3" key="1">
    <citation type="submission" date="2019-09" db="EMBL/GenBank/DDBJ databases">
        <title>Draft genome sequence of various Type strains from the CCUG.</title>
        <authorList>
            <person name="Pineiro-Iglesias B."/>
            <person name="Tunovic T."/>
            <person name="Unosson C."/>
            <person name="Inganas E."/>
            <person name="Ohlen M."/>
            <person name="Cardew S."/>
            <person name="Jensie-Markopoulos S."/>
            <person name="Salva-Serra F."/>
            <person name="Jaen-Luchoro D."/>
            <person name="Karlsson R."/>
            <person name="Svensson-Stadler L."/>
            <person name="Chun J."/>
            <person name="Moore E."/>
        </authorList>
    </citation>
    <scope>NUCLEOTIDE SEQUENCE [LARGE SCALE GENOMIC DNA]</scope>
    <source>
        <strain evidence="2 3">CCUG 53682T</strain>
    </source>
</reference>
<dbReference type="Proteomes" id="UP000322181">
    <property type="component" value="Unassembled WGS sequence"/>
</dbReference>
<organism evidence="2 3">
    <name type="scientific">Morganella psychrotolerans</name>
    <dbReference type="NCBI Taxonomy" id="368603"/>
    <lineage>
        <taxon>Bacteria</taxon>
        <taxon>Pseudomonadati</taxon>
        <taxon>Pseudomonadota</taxon>
        <taxon>Gammaproteobacteria</taxon>
        <taxon>Enterobacterales</taxon>
        <taxon>Morganellaceae</taxon>
        <taxon>Morganella</taxon>
    </lineage>
</organism>
<dbReference type="RefSeq" id="WP_150384942.1">
    <property type="nucleotide sequence ID" value="NZ_BAAAFS010000002.1"/>
</dbReference>
<dbReference type="Pfam" id="PF01755">
    <property type="entry name" value="Glyco_transf_25"/>
    <property type="match status" value="1"/>
</dbReference>
<dbReference type="EMBL" id="VXKB01000002">
    <property type="protein sequence ID" value="KAA8715651.1"/>
    <property type="molecule type" value="Genomic_DNA"/>
</dbReference>
<keyword evidence="2" id="KW-0808">Transferase</keyword>